<evidence type="ECO:0000256" key="1">
    <source>
        <dbReference type="ARBA" id="ARBA00001946"/>
    </source>
</evidence>
<evidence type="ECO:0000313" key="20">
    <source>
        <dbReference type="Proteomes" id="UP000054928"/>
    </source>
</evidence>
<comment type="subcellular location">
    <subcellularLocation>
        <location evidence="2">Nucleus</location>
    </subcellularLocation>
</comment>
<evidence type="ECO:0000256" key="7">
    <source>
        <dbReference type="ARBA" id="ARBA00022763"/>
    </source>
</evidence>
<sequence length="638" mass="71608">MGIPGLLPMLKSITETKTIDEYKGQTLAIDGYCWLHRAIYSCSEEICLGHKTDKYVTYFMDRITTLLHHGVVPYVVFDGGYLPMKKDTEEERRKSRQKSRDLGIQHYKNKRFAEARKCFIRAAGVSPFMAHEVIQHLKAKKVAYIVAPYEADAQLAYLVMKGLANGVISEDSDCLPFGCQTVLFKMDRDNVAQEIKMINLKKNRGMSFHMFTDQMFLEMCIFSGCDYLPSIPGFGLKKAYSAIKQHGSFKKIIRALRLEGKVRIPVTYADDFEKAVLTFKHQRVFCPIKKKVVFLTPIPADLLEADPLMNFLGPMLTSDVAGAIADGDLDPITMMPFPAPILQPRRSILQPRSTNPIRLPIGARPNGAIKSFIQTSSAADNDPLRPVLNKRKFPSFCDKWMSKNETIKKTTLQSTASDTVAGPDADSPLSECHSLGASSTLSPPDEYIKSVPRNSNSSILQSLQPWKVGIRRDILIGSCKEKRRVLLEELKENQSPNRQVAPPNSSTLPVKETAFSRMMRAGPMLQQYKTKVRKTTGLATRNKRLQHASTSSRIEQFVFTSYKSKAPDLRTESMTDSKCTSQSTDDSTQSPADSKTNFSVDIKPTVCTLKEFQLDIDATNVQISKDAAASFDRFRFEK</sequence>
<dbReference type="SUPFAM" id="SSF47807">
    <property type="entry name" value="5' to 3' exonuclease, C-terminal subdomain"/>
    <property type="match status" value="1"/>
</dbReference>
<evidence type="ECO:0000259" key="17">
    <source>
        <dbReference type="SMART" id="SM00484"/>
    </source>
</evidence>
<dbReference type="SMART" id="SM00484">
    <property type="entry name" value="XPGI"/>
    <property type="match status" value="1"/>
</dbReference>
<keyword evidence="6" id="KW-0479">Metal-binding</keyword>
<evidence type="ECO:0000256" key="13">
    <source>
        <dbReference type="ARBA" id="ARBA00023128"/>
    </source>
</evidence>
<dbReference type="CDD" id="cd09857">
    <property type="entry name" value="PIN_EXO1"/>
    <property type="match status" value="1"/>
</dbReference>
<evidence type="ECO:0000256" key="11">
    <source>
        <dbReference type="ARBA" id="ARBA00022881"/>
    </source>
</evidence>
<dbReference type="GO" id="GO:0003677">
    <property type="term" value="F:DNA binding"/>
    <property type="evidence" value="ECO:0007669"/>
    <property type="project" value="UniProtKB-KW"/>
</dbReference>
<evidence type="ECO:0000259" key="18">
    <source>
        <dbReference type="SMART" id="SM00485"/>
    </source>
</evidence>
<dbReference type="GO" id="GO:0005634">
    <property type="term" value="C:nucleus"/>
    <property type="evidence" value="ECO:0007669"/>
    <property type="project" value="UniProtKB-SubCell"/>
</dbReference>
<dbReference type="FunFam" id="3.40.50.1010:FF:000002">
    <property type="entry name" value="Exonuclease 1, putative"/>
    <property type="match status" value="1"/>
</dbReference>
<keyword evidence="9 19" id="KW-0269">Exonuclease</keyword>
<feature type="region of interest" description="Disordered" evidence="16">
    <location>
        <begin position="411"/>
        <end position="431"/>
    </location>
</feature>
<dbReference type="OrthoDB" id="26491at2759"/>
<dbReference type="RefSeq" id="XP_024573912.1">
    <property type="nucleotide sequence ID" value="XM_024722879.1"/>
</dbReference>
<comment type="similarity">
    <text evidence="3">Belongs to the XPG/RAD2 endonuclease family. EXO1 subfamily.</text>
</comment>
<keyword evidence="14" id="KW-0234">DNA repair</keyword>
<keyword evidence="5" id="KW-0540">Nuclease</keyword>
<evidence type="ECO:0000256" key="14">
    <source>
        <dbReference type="ARBA" id="ARBA00023204"/>
    </source>
</evidence>
<keyword evidence="8" id="KW-0378">Hydrolase</keyword>
<keyword evidence="15" id="KW-0539">Nucleus</keyword>
<keyword evidence="13" id="KW-0496">Mitochondrion</keyword>
<proteinExistence type="inferred from homology"/>
<comment type="cofactor">
    <cofactor evidence="1">
        <name>Mg(2+)</name>
        <dbReference type="ChEBI" id="CHEBI:18420"/>
    </cofactor>
</comment>
<evidence type="ECO:0000256" key="5">
    <source>
        <dbReference type="ARBA" id="ARBA00022722"/>
    </source>
</evidence>
<evidence type="ECO:0000256" key="16">
    <source>
        <dbReference type="SAM" id="MobiDB-lite"/>
    </source>
</evidence>
<dbReference type="InterPro" id="IPR037315">
    <property type="entry name" value="EXO1_H3TH"/>
</dbReference>
<dbReference type="Proteomes" id="UP000054928">
    <property type="component" value="Unassembled WGS sequence"/>
</dbReference>
<evidence type="ECO:0000256" key="15">
    <source>
        <dbReference type="ARBA" id="ARBA00023242"/>
    </source>
</evidence>
<feature type="region of interest" description="Disordered" evidence="16">
    <location>
        <begin position="569"/>
        <end position="597"/>
    </location>
</feature>
<evidence type="ECO:0000256" key="8">
    <source>
        <dbReference type="ARBA" id="ARBA00022801"/>
    </source>
</evidence>
<dbReference type="PANTHER" id="PTHR11081:SF65">
    <property type="entry name" value="DNA DAMAGE-INDUCIBLE PROTEIN DIN7-RELATED"/>
    <property type="match status" value="1"/>
</dbReference>
<dbReference type="PANTHER" id="PTHR11081">
    <property type="entry name" value="FLAP ENDONUCLEASE FAMILY MEMBER"/>
    <property type="match status" value="1"/>
</dbReference>
<keyword evidence="4" id="KW-0597">Phosphoprotein</keyword>
<dbReference type="Gene3D" id="3.40.50.1010">
    <property type="entry name" value="5'-nuclease"/>
    <property type="match status" value="1"/>
</dbReference>
<accession>A0A0P1A9X7</accession>
<dbReference type="AlphaFoldDB" id="A0A0P1A9X7"/>
<dbReference type="GO" id="GO:0017108">
    <property type="term" value="F:5'-flap endonuclease activity"/>
    <property type="evidence" value="ECO:0007669"/>
    <property type="project" value="TreeGrafter"/>
</dbReference>
<keyword evidence="10" id="KW-0460">Magnesium</keyword>
<evidence type="ECO:0000256" key="12">
    <source>
        <dbReference type="ARBA" id="ARBA00023125"/>
    </source>
</evidence>
<dbReference type="FunFam" id="1.10.150.20:FF:000011">
    <property type="entry name" value="exonuclease 1"/>
    <property type="match status" value="1"/>
</dbReference>
<feature type="compositionally biased region" description="Low complexity" evidence="16">
    <location>
        <begin position="576"/>
        <end position="594"/>
    </location>
</feature>
<keyword evidence="11" id="KW-0267">Excision nuclease</keyword>
<protein>
    <submittedName>
        <fullName evidence="19">Exonuclease 1-like</fullName>
    </submittedName>
</protein>
<reference evidence="20" key="1">
    <citation type="submission" date="2014-09" db="EMBL/GenBank/DDBJ databases">
        <authorList>
            <person name="Sharma Rahul"/>
            <person name="Thines Marco"/>
        </authorList>
    </citation>
    <scope>NUCLEOTIDE SEQUENCE [LARGE SCALE GENOMIC DNA]</scope>
</reference>
<dbReference type="OMA" id="PITMMPF"/>
<dbReference type="GO" id="GO:0046872">
    <property type="term" value="F:metal ion binding"/>
    <property type="evidence" value="ECO:0007669"/>
    <property type="project" value="UniProtKB-KW"/>
</dbReference>
<dbReference type="CDD" id="cd09908">
    <property type="entry name" value="H3TH_EXO1"/>
    <property type="match status" value="1"/>
</dbReference>
<dbReference type="Pfam" id="PF00867">
    <property type="entry name" value="XPG_I"/>
    <property type="match status" value="1"/>
</dbReference>
<dbReference type="PRINTS" id="PR00853">
    <property type="entry name" value="XPGRADSUPER"/>
</dbReference>
<organism evidence="19 20">
    <name type="scientific">Plasmopara halstedii</name>
    <name type="common">Downy mildew of sunflower</name>
    <dbReference type="NCBI Taxonomy" id="4781"/>
    <lineage>
        <taxon>Eukaryota</taxon>
        <taxon>Sar</taxon>
        <taxon>Stramenopiles</taxon>
        <taxon>Oomycota</taxon>
        <taxon>Peronosporomycetes</taxon>
        <taxon>Peronosporales</taxon>
        <taxon>Peronosporaceae</taxon>
        <taxon>Plasmopara</taxon>
    </lineage>
</organism>
<evidence type="ECO:0000256" key="4">
    <source>
        <dbReference type="ARBA" id="ARBA00022553"/>
    </source>
</evidence>
<dbReference type="GeneID" id="36400378"/>
<dbReference type="InterPro" id="IPR029060">
    <property type="entry name" value="PIN-like_dom_sf"/>
</dbReference>
<evidence type="ECO:0000256" key="9">
    <source>
        <dbReference type="ARBA" id="ARBA00022839"/>
    </source>
</evidence>
<evidence type="ECO:0000256" key="6">
    <source>
        <dbReference type="ARBA" id="ARBA00022723"/>
    </source>
</evidence>
<dbReference type="InterPro" id="IPR044752">
    <property type="entry name" value="PIN-like_EXO1"/>
</dbReference>
<evidence type="ECO:0000256" key="3">
    <source>
        <dbReference type="ARBA" id="ARBA00010563"/>
    </source>
</evidence>
<dbReference type="SMART" id="SM00485">
    <property type="entry name" value="XPGN"/>
    <property type="match status" value="1"/>
</dbReference>
<dbReference type="Pfam" id="PF00752">
    <property type="entry name" value="XPG_N"/>
    <property type="match status" value="1"/>
</dbReference>
<dbReference type="InterPro" id="IPR006084">
    <property type="entry name" value="XPG/Rad2"/>
</dbReference>
<dbReference type="InterPro" id="IPR006086">
    <property type="entry name" value="XPG-I_dom"/>
</dbReference>
<feature type="domain" description="XPG-I" evidence="17">
    <location>
        <begin position="138"/>
        <end position="210"/>
    </location>
</feature>
<dbReference type="InterPro" id="IPR008918">
    <property type="entry name" value="HhH2"/>
</dbReference>
<dbReference type="GO" id="GO:0035312">
    <property type="term" value="F:5'-3' DNA exonuclease activity"/>
    <property type="evidence" value="ECO:0007669"/>
    <property type="project" value="InterPro"/>
</dbReference>
<dbReference type="Gene3D" id="1.10.150.20">
    <property type="entry name" value="5' to 3' exonuclease, C-terminal subdomain"/>
    <property type="match status" value="1"/>
</dbReference>
<dbReference type="EMBL" id="CCYD01000288">
    <property type="protein sequence ID" value="CEG37543.1"/>
    <property type="molecule type" value="Genomic_DNA"/>
</dbReference>
<keyword evidence="12" id="KW-0238">DNA-binding</keyword>
<keyword evidence="7" id="KW-0227">DNA damage</keyword>
<evidence type="ECO:0000313" key="19">
    <source>
        <dbReference type="EMBL" id="CEG37543.1"/>
    </source>
</evidence>
<dbReference type="SMART" id="SM00279">
    <property type="entry name" value="HhH2"/>
    <property type="match status" value="1"/>
</dbReference>
<dbReference type="GO" id="GO:0006281">
    <property type="term" value="P:DNA repair"/>
    <property type="evidence" value="ECO:0007669"/>
    <property type="project" value="UniProtKB-KW"/>
</dbReference>
<feature type="domain" description="XPG N-terminal" evidence="18">
    <location>
        <begin position="1"/>
        <end position="99"/>
    </location>
</feature>
<dbReference type="InterPro" id="IPR006085">
    <property type="entry name" value="XPG_DNA_repair_N"/>
</dbReference>
<keyword evidence="20" id="KW-1185">Reference proteome</keyword>
<dbReference type="STRING" id="4781.A0A0P1A9X7"/>
<evidence type="ECO:0000256" key="10">
    <source>
        <dbReference type="ARBA" id="ARBA00022842"/>
    </source>
</evidence>
<name>A0A0P1A9X7_PLAHL</name>
<dbReference type="InterPro" id="IPR036279">
    <property type="entry name" value="5-3_exonuclease_C_sf"/>
</dbReference>
<dbReference type="SUPFAM" id="SSF88723">
    <property type="entry name" value="PIN domain-like"/>
    <property type="match status" value="1"/>
</dbReference>
<evidence type="ECO:0000256" key="2">
    <source>
        <dbReference type="ARBA" id="ARBA00004123"/>
    </source>
</evidence>